<comment type="caution">
    <text evidence="4">The sequence shown here is derived from an EMBL/GenBank/DDBJ whole genome shotgun (WGS) entry which is preliminary data.</text>
</comment>
<dbReference type="AlphaFoldDB" id="A0A8S1FD62"/>
<keyword evidence="5" id="KW-1185">Reference proteome</keyword>
<evidence type="ECO:0000256" key="2">
    <source>
        <dbReference type="ARBA" id="ARBA00023158"/>
    </source>
</evidence>
<name>A0A8S1FD62_9PELO</name>
<dbReference type="Proteomes" id="UP000494206">
    <property type="component" value="Unassembled WGS sequence"/>
</dbReference>
<dbReference type="InterPro" id="IPR024970">
    <property type="entry name" value="Maelstrom"/>
</dbReference>
<dbReference type="EMBL" id="CADEPM010000010">
    <property type="protein sequence ID" value="CAB3410416.1"/>
    <property type="molecule type" value="Genomic_DNA"/>
</dbReference>
<evidence type="ECO:0000313" key="5">
    <source>
        <dbReference type="Proteomes" id="UP000494206"/>
    </source>
</evidence>
<protein>
    <recommendedName>
        <fullName evidence="3">Maelstrom domain-containing protein</fullName>
    </recommendedName>
</protein>
<gene>
    <name evidence="4" type="ORF">CBOVIS_LOCUS11945</name>
</gene>
<dbReference type="GO" id="GO:0060964">
    <property type="term" value="P:regulation of miRNA-mediated gene silencing"/>
    <property type="evidence" value="ECO:0007669"/>
    <property type="project" value="InterPro"/>
</dbReference>
<dbReference type="Pfam" id="PF13017">
    <property type="entry name" value="Maelstrom"/>
    <property type="match status" value="1"/>
</dbReference>
<comment type="similarity">
    <text evidence="1">Belongs to the maelstrom family.</text>
</comment>
<proteinExistence type="inferred from homology"/>
<sequence length="363" mass="41821">MSPIDANIWVFSHINMDAVILCDSKQYVWVTRCLETLAIISGRKALADYKKYIGTLKTVEDFAAIILSNAPTNIPESEKWNLEKIEHEFLNNYLVVENGRLCEFHATLSEDYFACKYQCCAAHNTRLAHVLFDIFSQNKLQKFKPIGDTFELCHRDNEAIAQLPMEPNISKKTKNILLHEQETIDALRADVEEFELPEFAIPLCDEMSECIFSDESDSDDENTGMSLLRASGTFTQAFYGSPEVPFIRRLDNTRVLCSQQTDEEYTAKLNAIRSSTPEPETPESFSRILPPPESHVLSKMTEKKVLKNFVLPVNENRRKPVIDEILDAEATKKYLQRHRRRLFDEAFFNGTHSIFIEKKYDED</sequence>
<reference evidence="4 5" key="1">
    <citation type="submission" date="2020-04" db="EMBL/GenBank/DDBJ databases">
        <authorList>
            <person name="Laetsch R D."/>
            <person name="Stevens L."/>
            <person name="Kumar S."/>
            <person name="Blaxter L. M."/>
        </authorList>
    </citation>
    <scope>NUCLEOTIDE SEQUENCE [LARGE SCALE GENOMIC DNA]</scope>
</reference>
<keyword evidence="2" id="KW-0943">RNA-mediated gene silencing</keyword>
<evidence type="ECO:0000259" key="3">
    <source>
        <dbReference type="Pfam" id="PF13017"/>
    </source>
</evidence>
<dbReference type="GO" id="GO:0031047">
    <property type="term" value="P:regulatory ncRNA-mediated gene silencing"/>
    <property type="evidence" value="ECO:0007669"/>
    <property type="project" value="UniProtKB-KW"/>
</dbReference>
<organism evidence="4 5">
    <name type="scientific">Caenorhabditis bovis</name>
    <dbReference type="NCBI Taxonomy" id="2654633"/>
    <lineage>
        <taxon>Eukaryota</taxon>
        <taxon>Metazoa</taxon>
        <taxon>Ecdysozoa</taxon>
        <taxon>Nematoda</taxon>
        <taxon>Chromadorea</taxon>
        <taxon>Rhabditida</taxon>
        <taxon>Rhabditina</taxon>
        <taxon>Rhabditomorpha</taxon>
        <taxon>Rhabditoidea</taxon>
        <taxon>Rhabditidae</taxon>
        <taxon>Peloderinae</taxon>
        <taxon>Caenorhabditis</taxon>
    </lineage>
</organism>
<accession>A0A8S1FD62</accession>
<evidence type="ECO:0000256" key="1">
    <source>
        <dbReference type="ARBA" id="ARBA00007057"/>
    </source>
</evidence>
<evidence type="ECO:0000313" key="4">
    <source>
        <dbReference type="EMBL" id="CAB3410416.1"/>
    </source>
</evidence>
<feature type="domain" description="Maelstrom" evidence="3">
    <location>
        <begin position="16"/>
        <end position="138"/>
    </location>
</feature>